<feature type="transmembrane region" description="Helical" evidence="6">
    <location>
        <begin position="12"/>
        <end position="38"/>
    </location>
</feature>
<accession>A0A378NR51</accession>
<feature type="transmembrane region" description="Helical" evidence="6">
    <location>
        <begin position="86"/>
        <end position="106"/>
    </location>
</feature>
<dbReference type="GO" id="GO:0005886">
    <property type="term" value="C:plasma membrane"/>
    <property type="evidence" value="ECO:0007669"/>
    <property type="project" value="TreeGrafter"/>
</dbReference>
<evidence type="ECO:0000256" key="5">
    <source>
        <dbReference type="ARBA" id="ARBA00023136"/>
    </source>
</evidence>
<feature type="transmembrane region" description="Helical" evidence="6">
    <location>
        <begin position="375"/>
        <end position="397"/>
    </location>
</feature>
<keyword evidence="3 6" id="KW-0812">Transmembrane</keyword>
<dbReference type="Pfam" id="PF02133">
    <property type="entry name" value="Transp_cyt_pur"/>
    <property type="match status" value="1"/>
</dbReference>
<reference evidence="7 8" key="1">
    <citation type="submission" date="2018-06" db="EMBL/GenBank/DDBJ databases">
        <authorList>
            <consortium name="Pathogen Informatics"/>
            <person name="Doyle S."/>
        </authorList>
    </citation>
    <scope>NUCLEOTIDE SEQUENCE [LARGE SCALE GENOMIC DNA]</scope>
    <source>
        <strain evidence="7 8">NCTC10571</strain>
    </source>
</reference>
<feature type="transmembrane region" description="Helical" evidence="6">
    <location>
        <begin position="319"/>
        <end position="340"/>
    </location>
</feature>
<feature type="transmembrane region" description="Helical" evidence="6">
    <location>
        <begin position="183"/>
        <end position="201"/>
    </location>
</feature>
<dbReference type="InterPro" id="IPR001248">
    <property type="entry name" value="Pur-cyt_permease"/>
</dbReference>
<dbReference type="Proteomes" id="UP000255234">
    <property type="component" value="Unassembled WGS sequence"/>
</dbReference>
<evidence type="ECO:0000313" key="8">
    <source>
        <dbReference type="Proteomes" id="UP000255234"/>
    </source>
</evidence>
<evidence type="ECO:0000256" key="6">
    <source>
        <dbReference type="SAM" id="Phobius"/>
    </source>
</evidence>
<feature type="transmembrane region" description="Helical" evidence="6">
    <location>
        <begin position="153"/>
        <end position="171"/>
    </location>
</feature>
<feature type="transmembrane region" description="Helical" evidence="6">
    <location>
        <begin position="222"/>
        <end position="245"/>
    </location>
</feature>
<evidence type="ECO:0000256" key="2">
    <source>
        <dbReference type="ARBA" id="ARBA00008974"/>
    </source>
</evidence>
<dbReference type="Gene3D" id="1.10.4160.10">
    <property type="entry name" value="Hydantoin permease"/>
    <property type="match status" value="1"/>
</dbReference>
<evidence type="ECO:0000313" key="7">
    <source>
        <dbReference type="EMBL" id="STY70873.1"/>
    </source>
</evidence>
<name>A0A378NR51_9FIRM</name>
<comment type="subcellular location">
    <subcellularLocation>
        <location evidence="1">Membrane</location>
        <topology evidence="1">Multi-pass membrane protein</topology>
    </subcellularLocation>
</comment>
<evidence type="ECO:0000256" key="4">
    <source>
        <dbReference type="ARBA" id="ARBA00022989"/>
    </source>
</evidence>
<dbReference type="RefSeq" id="WP_115151323.1">
    <property type="nucleotide sequence ID" value="NZ_UGPP01000001.1"/>
</dbReference>
<gene>
    <name evidence="7" type="primary">codB</name>
    <name evidence="7" type="ORF">NCTC10571_01022</name>
</gene>
<keyword evidence="5 6" id="KW-0472">Membrane</keyword>
<dbReference type="InterPro" id="IPR030191">
    <property type="entry name" value="CodB"/>
</dbReference>
<proteinExistence type="inferred from homology"/>
<organism evidence="7 8">
    <name type="scientific">Megamonas hypermegale</name>
    <dbReference type="NCBI Taxonomy" id="158847"/>
    <lineage>
        <taxon>Bacteria</taxon>
        <taxon>Bacillati</taxon>
        <taxon>Bacillota</taxon>
        <taxon>Negativicutes</taxon>
        <taxon>Selenomonadales</taxon>
        <taxon>Selenomonadaceae</taxon>
        <taxon>Megamonas</taxon>
    </lineage>
</organism>
<feature type="transmembrane region" description="Helical" evidence="6">
    <location>
        <begin position="251"/>
        <end position="275"/>
    </location>
</feature>
<evidence type="ECO:0000256" key="1">
    <source>
        <dbReference type="ARBA" id="ARBA00004141"/>
    </source>
</evidence>
<sequence length="408" mass="44652">MSTFFTSTNNSSFNVSLIWFGTAVSVAEIMTGTFLAPLGMKNGFLAILVGHVIGGIILYLAGIIGANKRCSASESINLSFGKLGSVSFSLLNTIQLIGWTSIMTIIGAQAFNKLMASLWNIGENTILWTIIIGLFPCIWIFSTMDFVSKINKVVMLCLLLASLYLGFGAVVSANEVVTSLDESMSFGMAVELNIAMCLSWMPVISDYTRTLKNQSTGTVSCVVAYCFGSILMYTIGLGSAVHYGITDICDIFMLSGLGVISLVVILLSTVTTNFITINSSSICLNHISNQLDVKYTAFFVCIISTLLAIFLSMEQYETFLYFIAATFAPLFAIAFSEYFFSHNIYHQNSFITGKNCLLWLIGFIAYELLIDYSTFIGITVPVMLAIAIINIFVNQLIGAKKFSLNKRY</sequence>
<evidence type="ECO:0000256" key="3">
    <source>
        <dbReference type="ARBA" id="ARBA00022692"/>
    </source>
</evidence>
<dbReference type="GO" id="GO:0015209">
    <property type="term" value="F:cytosine transmembrane transporter activity"/>
    <property type="evidence" value="ECO:0007669"/>
    <property type="project" value="InterPro"/>
</dbReference>
<feature type="transmembrane region" description="Helical" evidence="6">
    <location>
        <begin position="126"/>
        <end position="146"/>
    </location>
</feature>
<feature type="transmembrane region" description="Helical" evidence="6">
    <location>
        <begin position="44"/>
        <end position="66"/>
    </location>
</feature>
<comment type="similarity">
    <text evidence="2">Belongs to the purine-cytosine permease (2.A.39) family.</text>
</comment>
<keyword evidence="4 6" id="KW-1133">Transmembrane helix</keyword>
<dbReference type="PANTHER" id="PTHR30569:SF0">
    <property type="entry name" value="CYTOSINE PERMEASE"/>
    <property type="match status" value="1"/>
</dbReference>
<dbReference type="PANTHER" id="PTHR30569">
    <property type="entry name" value="CYTOSINE TRANSPORTER CODB"/>
    <property type="match status" value="1"/>
</dbReference>
<dbReference type="EMBL" id="UGPP01000001">
    <property type="protein sequence ID" value="STY70873.1"/>
    <property type="molecule type" value="Genomic_DNA"/>
</dbReference>
<dbReference type="AlphaFoldDB" id="A0A378NR51"/>
<feature type="transmembrane region" description="Helical" evidence="6">
    <location>
        <begin position="295"/>
        <end position="313"/>
    </location>
</feature>
<protein>
    <submittedName>
        <fullName evidence="7">Cytosine permease</fullName>
    </submittedName>
</protein>
<feature type="transmembrane region" description="Helical" evidence="6">
    <location>
        <begin position="352"/>
        <end position="369"/>
    </location>
</feature>